<feature type="binding site" evidence="16">
    <location>
        <position position="175"/>
    </location>
    <ligand>
        <name>NADP(+)</name>
        <dbReference type="ChEBI" id="CHEBI:58349"/>
    </ligand>
</feature>
<dbReference type="InterPro" id="IPR016193">
    <property type="entry name" value="Cytidine_deaminase-like"/>
</dbReference>
<feature type="binding site" evidence="16">
    <location>
        <begin position="306"/>
        <end position="312"/>
    </location>
    <ligand>
        <name>NADP(+)</name>
        <dbReference type="ChEBI" id="CHEBI:58349"/>
    </ligand>
</feature>
<evidence type="ECO:0000256" key="8">
    <source>
        <dbReference type="ARBA" id="ARBA00022833"/>
    </source>
</evidence>
<feature type="binding site" evidence="16">
    <location>
        <position position="304"/>
    </location>
    <ligand>
        <name>substrate</name>
    </ligand>
</feature>
<keyword evidence="14" id="KW-0378">Hydrolase</keyword>
<dbReference type="NCBIfam" id="TIGR00326">
    <property type="entry name" value="eubact_ribD"/>
    <property type="match status" value="1"/>
</dbReference>
<dbReference type="InterPro" id="IPR050765">
    <property type="entry name" value="Riboflavin_Biosynth_HTPR"/>
</dbReference>
<keyword evidence="6 14" id="KW-0686">Riboflavin biosynthesis</keyword>
<evidence type="ECO:0000256" key="16">
    <source>
        <dbReference type="PIRSR" id="PIRSR006769-2"/>
    </source>
</evidence>
<comment type="pathway">
    <text evidence="2 14">Cofactor biosynthesis; riboflavin biosynthesis; 5-amino-6-(D-ribitylamino)uracil from GTP: step 2/4.</text>
</comment>
<feature type="binding site" evidence="17">
    <location>
        <position position="69"/>
    </location>
    <ligand>
        <name>Zn(2+)</name>
        <dbReference type="ChEBI" id="CHEBI:29105"/>
        <note>catalytic</note>
    </ligand>
</feature>
<comment type="similarity">
    <text evidence="5 14">In the C-terminal section; belongs to the HTP reductase family.</text>
</comment>
<dbReference type="EC" id="1.1.1.193" evidence="14"/>
<dbReference type="EC" id="3.5.4.26" evidence="14"/>
<comment type="catalytic activity">
    <reaction evidence="13 14">
        <text>2,5-diamino-6-hydroxy-4-(5-phosphoribosylamino)-pyrimidine + H2O + H(+) = 5-amino-6-(5-phospho-D-ribosylamino)uracil + NH4(+)</text>
        <dbReference type="Rhea" id="RHEA:21868"/>
        <dbReference type="ChEBI" id="CHEBI:15377"/>
        <dbReference type="ChEBI" id="CHEBI:15378"/>
        <dbReference type="ChEBI" id="CHEBI:28938"/>
        <dbReference type="ChEBI" id="CHEBI:58453"/>
        <dbReference type="ChEBI" id="CHEBI:58614"/>
        <dbReference type="EC" id="3.5.4.26"/>
    </reaction>
</comment>
<dbReference type="GO" id="GO:0008270">
    <property type="term" value="F:zinc ion binding"/>
    <property type="evidence" value="ECO:0007669"/>
    <property type="project" value="InterPro"/>
</dbReference>
<organism evidence="19 20">
    <name type="scientific">Streptococcus gallolyticus</name>
    <dbReference type="NCBI Taxonomy" id="315405"/>
    <lineage>
        <taxon>Bacteria</taxon>
        <taxon>Bacillati</taxon>
        <taxon>Bacillota</taxon>
        <taxon>Bacilli</taxon>
        <taxon>Lactobacillales</taxon>
        <taxon>Streptococcaceae</taxon>
        <taxon>Streptococcus</taxon>
    </lineage>
</organism>
<protein>
    <recommendedName>
        <fullName evidence="14">Riboflavin biosynthesis protein RibD</fullName>
    </recommendedName>
    <domain>
        <recommendedName>
            <fullName evidence="14">Diaminohydroxyphosphoribosylaminopyrimidine deaminase</fullName>
            <shortName evidence="14">DRAP deaminase</shortName>
            <ecNumber evidence="14">3.5.4.26</ecNumber>
        </recommendedName>
        <alternativeName>
            <fullName evidence="14">Riboflavin-specific deaminase</fullName>
        </alternativeName>
    </domain>
    <domain>
        <recommendedName>
            <fullName evidence="14">5-amino-6-(5-phosphoribosylamino)uracil reductase</fullName>
            <ecNumber evidence="14">1.1.1.193</ecNumber>
        </recommendedName>
        <alternativeName>
            <fullName evidence="14">HTP reductase</fullName>
        </alternativeName>
    </domain>
</protein>
<accession>A0A1H9S2V6</accession>
<feature type="binding site" evidence="16">
    <location>
        <position position="220"/>
    </location>
    <ligand>
        <name>NADP(+)</name>
        <dbReference type="ChEBI" id="CHEBI:58349"/>
    </ligand>
</feature>
<feature type="binding site" evidence="16">
    <location>
        <position position="224"/>
    </location>
    <ligand>
        <name>substrate</name>
    </ligand>
</feature>
<proteinExistence type="inferred from homology"/>
<dbReference type="PROSITE" id="PS00903">
    <property type="entry name" value="CYT_DCMP_DEAMINASES_1"/>
    <property type="match status" value="1"/>
</dbReference>
<sequence length="371" mass="41476">MKIALAKLVFVGIFYRKETFIHEKYMAQAIAEAKKGFRQTYTNPLVGAVIVKNGRVIARGAHLQYGHEHAEKNAILHCEIPEELVNSTLYVTLEPCHHTGKQPPCTQAIVEADIKKVVVGQLDPNPLVAGKGLEFLKSQGIEVVTQVLENEARALNPHYNFYHEHKRPYVVLKQAVSLDGKIAVLGKRTVLNDDETNRFVHDERDDYQAILVGADTVLIDNPQLLGAGTSLYPPVRVILDEIGRIFDKRELQIFKNQSTPVYIFSRRQVANLPAHITVIALSNFSIANILQALHEKKIQSVYVEGGAQVHDAFLATDLWDELISYVTPKVIGGNGRAAMASSRQVEQVYDLQDFSVQTIGTNLRLSVKRRL</sequence>
<comment type="catalytic activity">
    <reaction evidence="12 14">
        <text>5-amino-6-(5-phospho-D-ribitylamino)uracil + NADP(+) = 5-amino-6-(5-phospho-D-ribosylamino)uracil + NADPH + H(+)</text>
        <dbReference type="Rhea" id="RHEA:17845"/>
        <dbReference type="ChEBI" id="CHEBI:15378"/>
        <dbReference type="ChEBI" id="CHEBI:57783"/>
        <dbReference type="ChEBI" id="CHEBI:58349"/>
        <dbReference type="ChEBI" id="CHEBI:58421"/>
        <dbReference type="ChEBI" id="CHEBI:58453"/>
        <dbReference type="EC" id="1.1.1.193"/>
    </reaction>
</comment>
<dbReference type="InterPro" id="IPR004794">
    <property type="entry name" value="Eubact_RibD"/>
</dbReference>
<evidence type="ECO:0000256" key="5">
    <source>
        <dbReference type="ARBA" id="ARBA00007417"/>
    </source>
</evidence>
<evidence type="ECO:0000256" key="1">
    <source>
        <dbReference type="ARBA" id="ARBA00002151"/>
    </source>
</evidence>
<dbReference type="GO" id="GO:0008835">
    <property type="term" value="F:diaminohydroxyphosphoribosylaminopyrimidine deaminase activity"/>
    <property type="evidence" value="ECO:0007669"/>
    <property type="project" value="UniProtKB-EC"/>
</dbReference>
<keyword evidence="11" id="KW-0511">Multifunctional enzyme</keyword>
<evidence type="ECO:0000313" key="19">
    <source>
        <dbReference type="EMBL" id="SER79327.1"/>
    </source>
</evidence>
<feature type="binding site" evidence="16">
    <location>
        <position position="204"/>
    </location>
    <ligand>
        <name>substrate</name>
    </ligand>
</feature>
<keyword evidence="8 14" id="KW-0862">Zinc</keyword>
<dbReference type="UniPathway" id="UPA00275">
    <property type="reaction ID" value="UER00401"/>
</dbReference>
<gene>
    <name evidence="19" type="ORF">SAMN04487840_10932</name>
</gene>
<feature type="binding site" evidence="17">
    <location>
        <position position="105"/>
    </location>
    <ligand>
        <name>Zn(2+)</name>
        <dbReference type="ChEBI" id="CHEBI:29105"/>
        <note>catalytic</note>
    </ligand>
</feature>
<dbReference type="SUPFAM" id="SSF53597">
    <property type="entry name" value="Dihydrofolate reductase-like"/>
    <property type="match status" value="1"/>
</dbReference>
<evidence type="ECO:0000256" key="11">
    <source>
        <dbReference type="ARBA" id="ARBA00023268"/>
    </source>
</evidence>
<dbReference type="PANTHER" id="PTHR38011">
    <property type="entry name" value="DIHYDROFOLATE REDUCTASE FAMILY PROTEIN (AFU_ORTHOLOGUE AFUA_8G06820)"/>
    <property type="match status" value="1"/>
</dbReference>
<dbReference type="Pfam" id="PF01872">
    <property type="entry name" value="RibD_C"/>
    <property type="match status" value="1"/>
</dbReference>
<dbReference type="GO" id="GO:0008703">
    <property type="term" value="F:5-amino-6-(5-phosphoribosylamino)uracil reductase activity"/>
    <property type="evidence" value="ECO:0007669"/>
    <property type="project" value="UniProtKB-EC"/>
</dbReference>
<dbReference type="CDD" id="cd01284">
    <property type="entry name" value="Riboflavin_deaminase-reductase"/>
    <property type="match status" value="1"/>
</dbReference>
<evidence type="ECO:0000256" key="7">
    <source>
        <dbReference type="ARBA" id="ARBA00022723"/>
    </source>
</evidence>
<evidence type="ECO:0000256" key="12">
    <source>
        <dbReference type="ARBA" id="ARBA00049861"/>
    </source>
</evidence>
<evidence type="ECO:0000256" key="4">
    <source>
        <dbReference type="ARBA" id="ARBA00005259"/>
    </source>
</evidence>
<evidence type="ECO:0000256" key="3">
    <source>
        <dbReference type="ARBA" id="ARBA00004910"/>
    </source>
</evidence>
<dbReference type="InterPro" id="IPR002125">
    <property type="entry name" value="CMP_dCMP_dom"/>
</dbReference>
<feature type="binding site" evidence="16">
    <location>
        <position position="216"/>
    </location>
    <ligand>
        <name>NADP(+)</name>
        <dbReference type="ChEBI" id="CHEBI:58349"/>
    </ligand>
</feature>
<evidence type="ECO:0000256" key="17">
    <source>
        <dbReference type="PIRSR" id="PIRSR006769-3"/>
    </source>
</evidence>
<evidence type="ECO:0000256" key="9">
    <source>
        <dbReference type="ARBA" id="ARBA00022857"/>
    </source>
</evidence>
<evidence type="ECO:0000256" key="14">
    <source>
        <dbReference type="PIRNR" id="PIRNR006769"/>
    </source>
</evidence>
<dbReference type="InterPro" id="IPR024072">
    <property type="entry name" value="DHFR-like_dom_sf"/>
</dbReference>
<feature type="domain" description="CMP/dCMP-type deaminase" evidence="18">
    <location>
        <begin position="20"/>
        <end position="144"/>
    </location>
</feature>
<dbReference type="Gene3D" id="3.40.430.10">
    <property type="entry name" value="Dihydrofolate Reductase, subunit A"/>
    <property type="match status" value="1"/>
</dbReference>
<dbReference type="Pfam" id="PF00383">
    <property type="entry name" value="dCMP_cyt_deam_1"/>
    <property type="match status" value="1"/>
</dbReference>
<dbReference type="Proteomes" id="UP000182712">
    <property type="component" value="Unassembled WGS sequence"/>
</dbReference>
<feature type="binding site" evidence="17">
    <location>
        <position position="96"/>
    </location>
    <ligand>
        <name>Zn(2+)</name>
        <dbReference type="ChEBI" id="CHEBI:29105"/>
        <note>catalytic</note>
    </ligand>
</feature>
<dbReference type="PANTHER" id="PTHR38011:SF7">
    <property type="entry name" value="2,5-DIAMINO-6-RIBOSYLAMINO-4(3H)-PYRIMIDINONE 5'-PHOSPHATE REDUCTASE"/>
    <property type="match status" value="1"/>
</dbReference>
<dbReference type="PIRSF" id="PIRSF006769">
    <property type="entry name" value="RibD"/>
    <property type="match status" value="1"/>
</dbReference>
<keyword evidence="10 14" id="KW-0560">Oxidoreductase</keyword>
<name>A0A1H9S2V6_9STRE</name>
<evidence type="ECO:0000256" key="15">
    <source>
        <dbReference type="PIRSR" id="PIRSR006769-1"/>
    </source>
</evidence>
<comment type="function">
    <text evidence="1 14">Converts 2,5-diamino-6-(ribosylamino)-4(3h)-pyrimidinone 5'-phosphate into 5-amino-6-(ribosylamino)-2,4(1h,3h)-pyrimidinedione 5'-phosphate.</text>
</comment>
<evidence type="ECO:0000259" key="18">
    <source>
        <dbReference type="PROSITE" id="PS51747"/>
    </source>
</evidence>
<feature type="active site" description="Proton donor" evidence="15">
    <location>
        <position position="71"/>
    </location>
</feature>
<keyword evidence="9 14" id="KW-0521">NADP</keyword>
<dbReference type="PROSITE" id="PS51747">
    <property type="entry name" value="CYT_DCMP_DEAMINASES_2"/>
    <property type="match status" value="1"/>
</dbReference>
<evidence type="ECO:0000256" key="13">
    <source>
        <dbReference type="ARBA" id="ARBA00049886"/>
    </source>
</evidence>
<dbReference type="EMBL" id="FOGM01000009">
    <property type="protein sequence ID" value="SER79327.1"/>
    <property type="molecule type" value="Genomic_DNA"/>
</dbReference>
<dbReference type="GO" id="GO:0009231">
    <property type="term" value="P:riboflavin biosynthetic process"/>
    <property type="evidence" value="ECO:0007669"/>
    <property type="project" value="UniProtKB-UniPathway"/>
</dbReference>
<dbReference type="AlphaFoldDB" id="A0A1H9S2V6"/>
<evidence type="ECO:0000256" key="6">
    <source>
        <dbReference type="ARBA" id="ARBA00022619"/>
    </source>
</evidence>
<dbReference type="SUPFAM" id="SSF53927">
    <property type="entry name" value="Cytidine deaminase-like"/>
    <property type="match status" value="1"/>
</dbReference>
<comment type="pathway">
    <text evidence="3 14">Cofactor biosynthesis; riboflavin biosynthesis; 5-amino-6-(D-ribitylamino)uracil from GTP: step 3/4.</text>
</comment>
<keyword evidence="7 14" id="KW-0479">Metal-binding</keyword>
<evidence type="ECO:0000256" key="2">
    <source>
        <dbReference type="ARBA" id="ARBA00004882"/>
    </source>
</evidence>
<dbReference type="Gene3D" id="3.40.140.10">
    <property type="entry name" value="Cytidine Deaminase, domain 2"/>
    <property type="match status" value="1"/>
</dbReference>
<comment type="cofactor">
    <cofactor evidence="14 17">
        <name>Zn(2+)</name>
        <dbReference type="ChEBI" id="CHEBI:29105"/>
    </cofactor>
    <text evidence="14 17">Binds 1 zinc ion.</text>
</comment>
<dbReference type="InterPro" id="IPR016192">
    <property type="entry name" value="APOBEC/CMP_deaminase_Zn-bd"/>
</dbReference>
<comment type="similarity">
    <text evidence="4 14">In the N-terminal section; belongs to the cytidine and deoxycytidylate deaminase family.</text>
</comment>
<evidence type="ECO:0000256" key="10">
    <source>
        <dbReference type="ARBA" id="ARBA00023002"/>
    </source>
</evidence>
<reference evidence="19 20" key="1">
    <citation type="submission" date="2016-10" db="EMBL/GenBank/DDBJ databases">
        <authorList>
            <person name="de Groot N.N."/>
        </authorList>
    </citation>
    <scope>NUCLEOTIDE SEQUENCE [LARGE SCALE GENOMIC DNA]</scope>
    <source>
        <strain evidence="19 20">VTM2R47</strain>
    </source>
</reference>
<evidence type="ECO:0000313" key="20">
    <source>
        <dbReference type="Proteomes" id="UP000182712"/>
    </source>
</evidence>
<dbReference type="InterPro" id="IPR002734">
    <property type="entry name" value="RibDG_C"/>
</dbReference>